<evidence type="ECO:0000256" key="2">
    <source>
        <dbReference type="SAM" id="Phobius"/>
    </source>
</evidence>
<reference evidence="4 5" key="1">
    <citation type="journal article" date="2019" name="Nat. Commun.">
        <title>A new type of DNA phosphorothioation-based antiviral system in archaea.</title>
        <authorList>
            <person name="Xiong L."/>
            <person name="Liu S."/>
            <person name="Chen S."/>
            <person name="Xiao Y."/>
            <person name="Zhu B."/>
            <person name="Gao Y."/>
            <person name="Zhang Y."/>
            <person name="Chen B."/>
            <person name="Luo J."/>
            <person name="Deng Z."/>
            <person name="Chen X."/>
            <person name="Wang L."/>
            <person name="Chen S."/>
        </authorList>
    </citation>
    <scope>NUCLEOTIDE SEQUENCE [LARGE SCALE GENOMIC DNA]</scope>
    <source>
        <strain evidence="4 5">CBA1105</strain>
    </source>
</reference>
<evidence type="ECO:0000313" key="5">
    <source>
        <dbReference type="Proteomes" id="UP000296706"/>
    </source>
</evidence>
<evidence type="ECO:0000313" key="4">
    <source>
        <dbReference type="EMBL" id="QCC49900.1"/>
    </source>
</evidence>
<feature type="compositionally biased region" description="Gly residues" evidence="1">
    <location>
        <begin position="88"/>
        <end position="97"/>
    </location>
</feature>
<feature type="transmembrane region" description="Helical" evidence="2">
    <location>
        <begin position="35"/>
        <end position="54"/>
    </location>
</feature>
<keyword evidence="2" id="KW-1133">Transmembrane helix</keyword>
<evidence type="ECO:0000259" key="3">
    <source>
        <dbReference type="Pfam" id="PF24463"/>
    </source>
</evidence>
<dbReference type="KEGG" id="hsn:DV733_01070"/>
<dbReference type="GeneID" id="39846416"/>
<dbReference type="STRING" id="1457250.GCA_000755225_02507"/>
<dbReference type="InterPro" id="IPR055999">
    <property type="entry name" value="DUF7577"/>
</dbReference>
<sequence length="144" mass="14738">MSVFATFLIFALLFWLAPAYLVYVHAKNRGRDAGLWAAVVLVGGLVGILLYFILADSGGARGGTYGQAGGGTRGQAGGGAHGQAGSRGTAGGGGQTGGSWNTDQPQGNRNQTESWEQNVGCPQCGATNDRLANYCNNCGAALQR</sequence>
<feature type="compositionally biased region" description="Gly residues" evidence="1">
    <location>
        <begin position="66"/>
        <end position="82"/>
    </location>
</feature>
<gene>
    <name evidence="4" type="ORF">DV733_01070</name>
</gene>
<feature type="compositionally biased region" description="Polar residues" evidence="1">
    <location>
        <begin position="100"/>
        <end position="117"/>
    </location>
</feature>
<dbReference type="AlphaFoldDB" id="A0A4D6H834"/>
<dbReference type="RefSeq" id="WP_049993343.1">
    <property type="nucleotide sequence ID" value="NZ_CP031310.1"/>
</dbReference>
<dbReference type="Pfam" id="PF24463">
    <property type="entry name" value="DUF7577"/>
    <property type="match status" value="1"/>
</dbReference>
<dbReference type="EMBL" id="CP031310">
    <property type="protein sequence ID" value="QCC49900.1"/>
    <property type="molecule type" value="Genomic_DNA"/>
</dbReference>
<name>A0A4D6H834_9EURY</name>
<dbReference type="Proteomes" id="UP000296706">
    <property type="component" value="Chromosome"/>
</dbReference>
<keyword evidence="2" id="KW-0472">Membrane</keyword>
<accession>A0A4D6H834</accession>
<protein>
    <submittedName>
        <fullName evidence="4">Zinc ribbon domain-containing protein</fullName>
    </submittedName>
</protein>
<feature type="region of interest" description="Disordered" evidence="1">
    <location>
        <begin position="66"/>
        <end position="118"/>
    </location>
</feature>
<keyword evidence="5" id="KW-1185">Reference proteome</keyword>
<evidence type="ECO:0000256" key="1">
    <source>
        <dbReference type="SAM" id="MobiDB-lite"/>
    </source>
</evidence>
<proteinExistence type="predicted"/>
<keyword evidence="2" id="KW-0812">Transmembrane</keyword>
<organism evidence="4 5">
    <name type="scientific">Halapricum salinum</name>
    <dbReference type="NCBI Taxonomy" id="1457250"/>
    <lineage>
        <taxon>Archaea</taxon>
        <taxon>Methanobacteriati</taxon>
        <taxon>Methanobacteriota</taxon>
        <taxon>Stenosarchaea group</taxon>
        <taxon>Halobacteria</taxon>
        <taxon>Halobacteriales</taxon>
        <taxon>Haloarculaceae</taxon>
        <taxon>Halapricum</taxon>
    </lineage>
</organism>
<feature type="domain" description="DUF7577" evidence="3">
    <location>
        <begin position="118"/>
        <end position="143"/>
    </location>
</feature>